<name>A0ABW1R7Y7_9LACO</name>
<accession>A0ABW1R7Y7</accession>
<proteinExistence type="predicted"/>
<comment type="caution">
    <text evidence="1">The sequence shown here is derived from an EMBL/GenBank/DDBJ whole genome shotgun (WGS) entry which is preliminary data.</text>
</comment>
<evidence type="ECO:0000313" key="1">
    <source>
        <dbReference type="EMBL" id="MFC6165675.1"/>
    </source>
</evidence>
<evidence type="ECO:0000313" key="2">
    <source>
        <dbReference type="Proteomes" id="UP001596253"/>
    </source>
</evidence>
<keyword evidence="2" id="KW-1185">Reference proteome</keyword>
<gene>
    <name evidence="1" type="ORF">ACFP3T_13480</name>
</gene>
<reference evidence="2" key="1">
    <citation type="journal article" date="2019" name="Int. J. Syst. Evol. Microbiol.">
        <title>The Global Catalogue of Microorganisms (GCM) 10K type strain sequencing project: providing services to taxonomists for standard genome sequencing and annotation.</title>
        <authorList>
            <consortium name="The Broad Institute Genomics Platform"/>
            <consortium name="The Broad Institute Genome Sequencing Center for Infectious Disease"/>
            <person name="Wu L."/>
            <person name="Ma J."/>
        </authorList>
    </citation>
    <scope>NUCLEOTIDE SEQUENCE [LARGE SCALE GENOMIC DNA]</scope>
    <source>
        <strain evidence="2">CCM 8932</strain>
    </source>
</reference>
<organism evidence="1 2">
    <name type="scientific">Lactiplantibacillus dongliensis</name>
    <dbReference type="NCBI Taxonomy" id="2559919"/>
    <lineage>
        <taxon>Bacteria</taxon>
        <taxon>Bacillati</taxon>
        <taxon>Bacillota</taxon>
        <taxon>Bacilli</taxon>
        <taxon>Lactobacillales</taxon>
        <taxon>Lactobacillaceae</taxon>
        <taxon>Lactiplantibacillus</taxon>
    </lineage>
</organism>
<dbReference type="RefSeq" id="WP_349732522.1">
    <property type="nucleotide sequence ID" value="NZ_BJDK01000011.1"/>
</dbReference>
<protein>
    <recommendedName>
        <fullName evidence="3">Calcineurin-like phosphoesterase domain-containing protein</fullName>
    </recommendedName>
</protein>
<dbReference type="EMBL" id="JBHSSD010000057">
    <property type="protein sequence ID" value="MFC6165675.1"/>
    <property type="molecule type" value="Genomic_DNA"/>
</dbReference>
<evidence type="ECO:0008006" key="3">
    <source>
        <dbReference type="Google" id="ProtNLM"/>
    </source>
</evidence>
<sequence length="73" mass="7914">MTATGVNVITLLGNHEAPYLTGKLHNYSLHAGIENNARSIDVADTVAEKLMTLKDSMSLIITNVNLSCFIIQI</sequence>
<dbReference type="Proteomes" id="UP001596253">
    <property type="component" value="Unassembled WGS sequence"/>
</dbReference>